<evidence type="ECO:0000256" key="9">
    <source>
        <dbReference type="ARBA" id="ARBA00059620"/>
    </source>
</evidence>
<dbReference type="InterPro" id="IPR020904">
    <property type="entry name" value="Sc_DH/Rdtase_CS"/>
</dbReference>
<evidence type="ECO:0000256" key="6">
    <source>
        <dbReference type="ARBA" id="ARBA00023002"/>
    </source>
</evidence>
<dbReference type="SUPFAM" id="SSF51735">
    <property type="entry name" value="NAD(P)-binding Rossmann-fold domains"/>
    <property type="match status" value="1"/>
</dbReference>
<protein>
    <recommendedName>
        <fullName evidence="10">Short-chain dehydrogenase/reductase 3</fullName>
    </recommendedName>
    <alternativeName>
        <fullName evidence="11">Retinal short-chain dehydrogenase/reductase 1</fullName>
    </alternativeName>
</protein>
<keyword evidence="6" id="KW-0560">Oxidoreductase</keyword>
<accession>A0A9P4KGW3</accession>
<keyword evidence="5" id="KW-1133">Transmembrane helix</keyword>
<dbReference type="OrthoDB" id="10253736at2759"/>
<dbReference type="PRINTS" id="PR00081">
    <property type="entry name" value="GDHRDH"/>
</dbReference>
<evidence type="ECO:0000256" key="7">
    <source>
        <dbReference type="ARBA" id="ARBA00023098"/>
    </source>
</evidence>
<keyword evidence="7" id="KW-0443">Lipid metabolism</keyword>
<gene>
    <name evidence="13" type="ORF">CC78DRAFT_529980</name>
</gene>
<dbReference type="PANTHER" id="PTHR24322">
    <property type="entry name" value="PKSB"/>
    <property type="match status" value="1"/>
</dbReference>
<evidence type="ECO:0000313" key="13">
    <source>
        <dbReference type="EMBL" id="KAF2268538.1"/>
    </source>
</evidence>
<evidence type="ECO:0000256" key="1">
    <source>
        <dbReference type="ARBA" id="ARBA00004141"/>
    </source>
</evidence>
<keyword evidence="8" id="KW-0472">Membrane</keyword>
<evidence type="ECO:0000256" key="4">
    <source>
        <dbReference type="ARBA" id="ARBA00022857"/>
    </source>
</evidence>
<sequence length="363" mass="39977">MPIRSDWKLAREGITLDTILRLLSKTVLNPALTLPLVLLARCTHKGKFLSAQHAQSFRYLRQALYLGIATKLSATLDDYVMNNGANDIYDWNREIVVVTGGSDGIGKIVVQLLAERGIKVAVMDVQDLTYEAPPSVHFFRTDLASTSSIASSASEIREKLGDPTVLINNAGCVRGKSILNSSESDIRLTFNVNTLAHYFLAQQFLPAMVSANHGMIVTVASFAAYVPAPNIVDYASSKAAALSFHEGLSAEIASVYKAPRIRTVIMCQNYTRTKLFEGFDSKALYPETVAEEIVKAVLAGKSRHILVPIAGWWIPAGLRTMSFWFQYGLRKRLVNLMAQWNGRQVQQPSLEKLSESAVLVGNE</sequence>
<dbReference type="AlphaFoldDB" id="A0A9P4KGW3"/>
<reference evidence="14" key="1">
    <citation type="journal article" date="2020" name="Stud. Mycol.">
        <title>101 Dothideomycetes genomes: A test case for predicting lifestyles and emergence of pathogens.</title>
        <authorList>
            <person name="Haridas S."/>
            <person name="Albert R."/>
            <person name="Binder M."/>
            <person name="Bloem J."/>
            <person name="LaButti K."/>
            <person name="Salamov A."/>
            <person name="Andreopoulos B."/>
            <person name="Baker S."/>
            <person name="Barry K."/>
            <person name="Bills G."/>
            <person name="Bluhm B."/>
            <person name="Cannon C."/>
            <person name="Castanera R."/>
            <person name="Culley D."/>
            <person name="Daum C."/>
            <person name="Ezra D."/>
            <person name="Gonzalez J."/>
            <person name="Henrissat B."/>
            <person name="Kuo A."/>
            <person name="Liang C."/>
            <person name="Lipzen A."/>
            <person name="Lutzoni F."/>
            <person name="Magnuson J."/>
            <person name="Mondo S."/>
            <person name="Nolan M."/>
            <person name="Ohm R."/>
            <person name="Pangilinan J."/>
            <person name="Park H.-J."/>
            <person name="Ramirez L."/>
            <person name="Alfaro M."/>
            <person name="Sun H."/>
            <person name="Tritt A."/>
            <person name="Yoshinaga Y."/>
            <person name="Zwiers L.-H."/>
            <person name="Turgeon B."/>
            <person name="Goodwin S."/>
            <person name="Spatafora J."/>
            <person name="Crous P."/>
            <person name="Grigoriev I."/>
        </authorList>
    </citation>
    <scope>NUCLEOTIDE SEQUENCE [LARGE SCALE GENOMIC DNA]</scope>
    <source>
        <strain evidence="14">CBS 304.66</strain>
    </source>
</reference>
<proteinExistence type="inferred from homology"/>
<comment type="function">
    <text evidence="9">Catalyzes the reduction of all-trans-retinal to all-trans-retinol in the presence of NADPH.</text>
</comment>
<comment type="caution">
    <text evidence="13">The sequence shown here is derived from an EMBL/GenBank/DDBJ whole genome shotgun (WGS) entry which is preliminary data.</text>
</comment>
<keyword evidence="4" id="KW-0521">NADP</keyword>
<dbReference type="PANTHER" id="PTHR24322:SF736">
    <property type="entry name" value="RETINOL DEHYDROGENASE 10"/>
    <property type="match status" value="1"/>
</dbReference>
<dbReference type="PROSITE" id="PS00061">
    <property type="entry name" value="ADH_SHORT"/>
    <property type="match status" value="1"/>
</dbReference>
<keyword evidence="14" id="KW-1185">Reference proteome</keyword>
<evidence type="ECO:0000256" key="10">
    <source>
        <dbReference type="ARBA" id="ARBA00068717"/>
    </source>
</evidence>
<evidence type="ECO:0000256" key="2">
    <source>
        <dbReference type="ARBA" id="ARBA00006484"/>
    </source>
</evidence>
<evidence type="ECO:0000256" key="8">
    <source>
        <dbReference type="ARBA" id="ARBA00023136"/>
    </source>
</evidence>
<evidence type="ECO:0000313" key="14">
    <source>
        <dbReference type="Proteomes" id="UP000800093"/>
    </source>
</evidence>
<evidence type="ECO:0000256" key="12">
    <source>
        <dbReference type="RuleBase" id="RU000363"/>
    </source>
</evidence>
<organism evidence="13 14">
    <name type="scientific">Lojkania enalia</name>
    <dbReference type="NCBI Taxonomy" id="147567"/>
    <lineage>
        <taxon>Eukaryota</taxon>
        <taxon>Fungi</taxon>
        <taxon>Dikarya</taxon>
        <taxon>Ascomycota</taxon>
        <taxon>Pezizomycotina</taxon>
        <taxon>Dothideomycetes</taxon>
        <taxon>Pleosporomycetidae</taxon>
        <taxon>Pleosporales</taxon>
        <taxon>Pleosporales incertae sedis</taxon>
        <taxon>Lojkania</taxon>
    </lineage>
</organism>
<dbReference type="Pfam" id="PF00106">
    <property type="entry name" value="adh_short"/>
    <property type="match status" value="1"/>
</dbReference>
<comment type="subcellular location">
    <subcellularLocation>
        <location evidence="1">Membrane</location>
        <topology evidence="1">Multi-pass membrane protein</topology>
    </subcellularLocation>
</comment>
<dbReference type="GO" id="GO:0052650">
    <property type="term" value="F:all-trans-retinol dehydrogenase (NADP+) activity"/>
    <property type="evidence" value="ECO:0007669"/>
    <property type="project" value="UniProtKB-ARBA"/>
</dbReference>
<name>A0A9P4KGW3_9PLEO</name>
<dbReference type="InterPro" id="IPR036291">
    <property type="entry name" value="NAD(P)-bd_dom_sf"/>
</dbReference>
<evidence type="ECO:0000256" key="11">
    <source>
        <dbReference type="ARBA" id="ARBA00082544"/>
    </source>
</evidence>
<keyword evidence="3" id="KW-0812">Transmembrane</keyword>
<comment type="similarity">
    <text evidence="2 12">Belongs to the short-chain dehydrogenases/reductases (SDR) family.</text>
</comment>
<dbReference type="EMBL" id="ML986586">
    <property type="protein sequence ID" value="KAF2268538.1"/>
    <property type="molecule type" value="Genomic_DNA"/>
</dbReference>
<dbReference type="Proteomes" id="UP000800093">
    <property type="component" value="Unassembled WGS sequence"/>
</dbReference>
<dbReference type="InterPro" id="IPR002347">
    <property type="entry name" value="SDR_fam"/>
</dbReference>
<dbReference type="FunFam" id="3.40.50.720:FF:000131">
    <property type="entry name" value="Short-chain dehydrogenase/reductase 3"/>
    <property type="match status" value="1"/>
</dbReference>
<evidence type="ECO:0000256" key="3">
    <source>
        <dbReference type="ARBA" id="ARBA00022692"/>
    </source>
</evidence>
<dbReference type="PRINTS" id="PR00080">
    <property type="entry name" value="SDRFAMILY"/>
</dbReference>
<evidence type="ECO:0000256" key="5">
    <source>
        <dbReference type="ARBA" id="ARBA00022989"/>
    </source>
</evidence>
<dbReference type="Gene3D" id="3.40.50.720">
    <property type="entry name" value="NAD(P)-binding Rossmann-like Domain"/>
    <property type="match status" value="1"/>
</dbReference>
<dbReference type="GO" id="GO:0016020">
    <property type="term" value="C:membrane"/>
    <property type="evidence" value="ECO:0007669"/>
    <property type="project" value="UniProtKB-SubCell"/>
</dbReference>